<comment type="caution">
    <text evidence="3">The sequence shown here is derived from an EMBL/GenBank/DDBJ whole genome shotgun (WGS) entry which is preliminary data.</text>
</comment>
<dbReference type="CDD" id="cd18720">
    <property type="entry name" value="PIN_YqxD-like"/>
    <property type="match status" value="1"/>
</dbReference>
<organism evidence="3 4">
    <name type="scientific">Caulobacter hibisci</name>
    <dbReference type="NCBI Taxonomy" id="2035993"/>
    <lineage>
        <taxon>Bacteria</taxon>
        <taxon>Pseudomonadati</taxon>
        <taxon>Pseudomonadota</taxon>
        <taxon>Alphaproteobacteria</taxon>
        <taxon>Caulobacterales</taxon>
        <taxon>Caulobacteraceae</taxon>
        <taxon>Caulobacter</taxon>
    </lineage>
</organism>
<name>A0ABS0T196_9CAUL</name>
<dbReference type="PANTHER" id="PTHR35146">
    <property type="entry name" value="UPF0178 PROTEIN YAII"/>
    <property type="match status" value="1"/>
</dbReference>
<keyword evidence="4" id="KW-1185">Reference proteome</keyword>
<sequence length="153" mass="16215">MTTIYIDADACPVKDETYKVAARNGLKTYVVSNSWIRVPATPAIEQVVVDAGPDVADDWIAERAGPGDVVVTNDIPLADRVLKAGGAAIAPNGRVFTNDMIGSALASRSIGEHLRSMGEVTSGPKAFGPQDRSKFLQALDQAVVKARRVVVPK</sequence>
<protein>
    <recommendedName>
        <fullName evidence="2">UPF0178 protein I4Q42_18470</fullName>
    </recommendedName>
</protein>
<comment type="similarity">
    <text evidence="1 2">Belongs to the UPF0178 family.</text>
</comment>
<evidence type="ECO:0000313" key="3">
    <source>
        <dbReference type="EMBL" id="MBI1685655.1"/>
    </source>
</evidence>
<dbReference type="PANTHER" id="PTHR35146:SF1">
    <property type="entry name" value="UPF0178 PROTEIN YAII"/>
    <property type="match status" value="1"/>
</dbReference>
<gene>
    <name evidence="3" type="ORF">I4Q42_18470</name>
</gene>
<reference evidence="3 4" key="1">
    <citation type="submission" date="2020-11" db="EMBL/GenBank/DDBJ databases">
        <title>genome sequence of strain KACC 18849.</title>
        <authorList>
            <person name="Gao J."/>
            <person name="Zhang X."/>
        </authorList>
    </citation>
    <scope>NUCLEOTIDE SEQUENCE [LARGE SCALE GENOMIC DNA]</scope>
    <source>
        <strain evidence="3 4">KACC 18849</strain>
    </source>
</reference>
<evidence type="ECO:0000313" key="4">
    <source>
        <dbReference type="Proteomes" id="UP000639859"/>
    </source>
</evidence>
<dbReference type="Proteomes" id="UP000639859">
    <property type="component" value="Unassembled WGS sequence"/>
</dbReference>
<evidence type="ECO:0000256" key="1">
    <source>
        <dbReference type="ARBA" id="ARBA00008522"/>
    </source>
</evidence>
<dbReference type="RefSeq" id="WP_198577557.1">
    <property type="nucleotide sequence ID" value="NZ_JADWOX010000014.1"/>
</dbReference>
<evidence type="ECO:0000256" key="2">
    <source>
        <dbReference type="HAMAP-Rule" id="MF_00489"/>
    </source>
</evidence>
<accession>A0ABS0T196</accession>
<dbReference type="InterPro" id="IPR003791">
    <property type="entry name" value="UPF0178"/>
</dbReference>
<proteinExistence type="inferred from homology"/>
<dbReference type="Pfam" id="PF02639">
    <property type="entry name" value="DUF188"/>
    <property type="match status" value="1"/>
</dbReference>
<dbReference type="NCBIfam" id="NF001095">
    <property type="entry name" value="PRK00124.1"/>
    <property type="match status" value="1"/>
</dbReference>
<dbReference type="HAMAP" id="MF_00489">
    <property type="entry name" value="UPF0178"/>
    <property type="match status" value="1"/>
</dbReference>
<dbReference type="EMBL" id="JADWOX010000014">
    <property type="protein sequence ID" value="MBI1685655.1"/>
    <property type="molecule type" value="Genomic_DNA"/>
</dbReference>